<accession>A0ABX1PMJ3</accession>
<dbReference type="Gene3D" id="2.40.50.140">
    <property type="entry name" value="Nucleic acid-binding proteins"/>
    <property type="match status" value="1"/>
</dbReference>
<dbReference type="CDD" id="cd04496">
    <property type="entry name" value="SSB_OBF"/>
    <property type="match status" value="1"/>
</dbReference>
<reference evidence="3" key="1">
    <citation type="submission" date="2019-12" db="EMBL/GenBank/DDBJ databases">
        <title>Comparative genomics gives insights into the taxonomy of the Azoarcus-Aromatoleum group and reveals separate origins of nif in the plant-associated Azoarcus and non-plant-associated Aromatoleum sub-groups.</title>
        <authorList>
            <person name="Lafos M."/>
            <person name="Maluk M."/>
            <person name="Batista M."/>
            <person name="Junghare M."/>
            <person name="Carmona M."/>
            <person name="Faoro H."/>
            <person name="Cruz L.M."/>
            <person name="Battistoni F."/>
            <person name="De Souza E."/>
            <person name="Pedrosa F."/>
            <person name="Chen W.-M."/>
            <person name="Poole P.S."/>
            <person name="Dixon R.A."/>
            <person name="James E.K."/>
        </authorList>
    </citation>
    <scope>NUCLEOTIDE SEQUENCE</scope>
    <source>
        <strain evidence="3">LuFRes1</strain>
    </source>
</reference>
<dbReference type="EMBL" id="WTVG01000025">
    <property type="protein sequence ID" value="NMG25098.1"/>
    <property type="molecule type" value="Genomic_DNA"/>
</dbReference>
<protein>
    <submittedName>
        <fullName evidence="3">DUF1845 domain-containing protein</fullName>
    </submittedName>
</protein>
<proteinExistence type="predicted"/>
<evidence type="ECO:0000313" key="4">
    <source>
        <dbReference type="Proteomes" id="UP000615989"/>
    </source>
</evidence>
<dbReference type="InterPro" id="IPR012340">
    <property type="entry name" value="NA-bd_OB-fold"/>
</dbReference>
<keyword evidence="4" id="KW-1185">Reference proteome</keyword>
<dbReference type="PROSITE" id="PS50935">
    <property type="entry name" value="SSB"/>
    <property type="match status" value="1"/>
</dbReference>
<dbReference type="InterPro" id="IPR000424">
    <property type="entry name" value="Primosome_PriB/ssb"/>
</dbReference>
<name>A0ABX1PMJ3_9RHOO</name>
<comment type="caution">
    <text evidence="3">The sequence shown here is derived from an EMBL/GenBank/DDBJ whole genome shotgun (WGS) entry which is preliminary data.</text>
</comment>
<dbReference type="InterPro" id="IPR014996">
    <property type="entry name" value="AcaB"/>
</dbReference>
<evidence type="ECO:0000313" key="3">
    <source>
        <dbReference type="EMBL" id="NMG25098.1"/>
    </source>
</evidence>
<dbReference type="SUPFAM" id="SSF50249">
    <property type="entry name" value="Nucleic acid-binding proteins"/>
    <property type="match status" value="1"/>
</dbReference>
<dbReference type="RefSeq" id="WP_169118466.1">
    <property type="nucleotide sequence ID" value="NZ_WTVG02000039.1"/>
</dbReference>
<keyword evidence="1 2" id="KW-0238">DNA-binding</keyword>
<organism evidence="3 4">
    <name type="scientific">Aromatoleum anaerobium</name>
    <dbReference type="NCBI Taxonomy" id="182180"/>
    <lineage>
        <taxon>Bacteria</taxon>
        <taxon>Pseudomonadati</taxon>
        <taxon>Pseudomonadota</taxon>
        <taxon>Betaproteobacteria</taxon>
        <taxon>Rhodocyclales</taxon>
        <taxon>Rhodocyclaceae</taxon>
        <taxon>Aromatoleum</taxon>
    </lineage>
</organism>
<gene>
    <name evidence="3" type="ORF">GO606_10240</name>
</gene>
<dbReference type="Pfam" id="PF08900">
    <property type="entry name" value="AcaB"/>
    <property type="match status" value="1"/>
</dbReference>
<dbReference type="Proteomes" id="UP000615989">
    <property type="component" value="Unassembled WGS sequence"/>
</dbReference>
<dbReference type="NCBIfam" id="NF006039">
    <property type="entry name" value="PRK08182.1"/>
    <property type="match status" value="1"/>
</dbReference>
<evidence type="ECO:0000256" key="2">
    <source>
        <dbReference type="PROSITE-ProRule" id="PRU00252"/>
    </source>
</evidence>
<sequence length="429" mass="47091">MTLKPVSLQGKCGVAGEELQFNPGLMAAFKAEYRVTAGADATVEPAVATQLRDLGSLVDDGVDTMTLHTKEGFRMFMGRRRDPAGHYNDAIPGGKRVASSLKALWALTRNNNPYADWALLRADHRIPELRRALDRQAQLFSAELKKRADKGLSFGILKSREPKVLELGFRSPYGYVIAELIVEFDYYVRVVKTLGRKALPDLLALSRADFLPGADANAQKRAAAVTGIFGAVPAGIYAGHQISRHSQRRISISDTEKAMLERVAADIAAIESERGGAGVTRCRVSLTSKESIMPNVFRGKGNLADTPILKHVAVNGADEVVAEMRVFFDDYAYDQANDEYQQVGGFWMSVSLWGQRGEDAARLLRRGARVQVEGVLKQFLYLPDGASDKVPGFQVTADDVTLCLGRVAGVEYKPKRELAESHTSGHYRF</sequence>
<evidence type="ECO:0000256" key="1">
    <source>
        <dbReference type="ARBA" id="ARBA00023125"/>
    </source>
</evidence>